<dbReference type="SMART" id="SM00717">
    <property type="entry name" value="SANT"/>
    <property type="match status" value="2"/>
</dbReference>
<dbReference type="CDD" id="cd00167">
    <property type="entry name" value="SANT"/>
    <property type="match status" value="2"/>
</dbReference>
<keyword evidence="3" id="KW-0539">Nucleus</keyword>
<evidence type="ECO:0000256" key="2">
    <source>
        <dbReference type="ARBA" id="ARBA00023125"/>
    </source>
</evidence>
<proteinExistence type="predicted"/>
<gene>
    <name evidence="7" type="ORF">V6N11_054636</name>
</gene>
<keyword evidence="8" id="KW-1185">Reference proteome</keyword>
<comment type="subcellular location">
    <subcellularLocation>
        <location evidence="1">Nucleus</location>
    </subcellularLocation>
</comment>
<keyword evidence="2" id="KW-0238">DNA-binding</keyword>
<evidence type="ECO:0000313" key="8">
    <source>
        <dbReference type="Proteomes" id="UP001396334"/>
    </source>
</evidence>
<dbReference type="SUPFAM" id="SSF46689">
    <property type="entry name" value="Homeodomain-like"/>
    <property type="match status" value="1"/>
</dbReference>
<evidence type="ECO:0000256" key="3">
    <source>
        <dbReference type="ARBA" id="ARBA00023242"/>
    </source>
</evidence>
<dbReference type="InterPro" id="IPR001005">
    <property type="entry name" value="SANT/Myb"/>
</dbReference>
<evidence type="ECO:0000313" key="7">
    <source>
        <dbReference type="EMBL" id="KAK9020143.1"/>
    </source>
</evidence>
<comment type="caution">
    <text evidence="7">The sequence shown here is derived from an EMBL/GenBank/DDBJ whole genome shotgun (WGS) entry which is preliminary data.</text>
</comment>
<dbReference type="Pfam" id="PF00249">
    <property type="entry name" value="Myb_DNA-binding"/>
    <property type="match status" value="2"/>
</dbReference>
<dbReference type="Proteomes" id="UP001396334">
    <property type="component" value="Unassembled WGS sequence"/>
</dbReference>
<dbReference type="PANTHER" id="PTHR10641">
    <property type="entry name" value="MYB FAMILY TRANSCRIPTION FACTOR"/>
    <property type="match status" value="1"/>
</dbReference>
<dbReference type="PROSITE" id="PS50090">
    <property type="entry name" value="MYB_LIKE"/>
    <property type="match status" value="2"/>
</dbReference>
<dbReference type="PANTHER" id="PTHR10641:SF1352">
    <property type="entry name" value="TRANSCRIPTION FACTOR MYB34-LIKE"/>
    <property type="match status" value="1"/>
</dbReference>
<dbReference type="InterPro" id="IPR017930">
    <property type="entry name" value="Myb_dom"/>
</dbReference>
<evidence type="ECO:0000256" key="1">
    <source>
        <dbReference type="ARBA" id="ARBA00004123"/>
    </source>
</evidence>
<feature type="domain" description="HTH myb-type" evidence="6">
    <location>
        <begin position="62"/>
        <end position="116"/>
    </location>
</feature>
<feature type="compositionally biased region" description="Low complexity" evidence="4">
    <location>
        <begin position="124"/>
        <end position="139"/>
    </location>
</feature>
<feature type="domain" description="HTH myb-type" evidence="6">
    <location>
        <begin position="9"/>
        <end position="61"/>
    </location>
</feature>
<dbReference type="InterPro" id="IPR015495">
    <property type="entry name" value="Myb_TF_plants"/>
</dbReference>
<evidence type="ECO:0000256" key="4">
    <source>
        <dbReference type="SAM" id="MobiDB-lite"/>
    </source>
</evidence>
<accession>A0ABR2S4P5</accession>
<name>A0ABR2S4P5_9ROSI</name>
<dbReference type="PROSITE" id="PS51294">
    <property type="entry name" value="HTH_MYB"/>
    <property type="match status" value="2"/>
</dbReference>
<reference evidence="7 8" key="1">
    <citation type="journal article" date="2024" name="G3 (Bethesda)">
        <title>Genome assembly of Hibiscus sabdariffa L. provides insights into metabolisms of medicinal natural products.</title>
        <authorList>
            <person name="Kim T."/>
        </authorList>
    </citation>
    <scope>NUCLEOTIDE SEQUENCE [LARGE SCALE GENOMIC DNA]</scope>
    <source>
        <strain evidence="7">TK-2024</strain>
        <tissue evidence="7">Old leaves</tissue>
    </source>
</reference>
<evidence type="ECO:0000259" key="6">
    <source>
        <dbReference type="PROSITE" id="PS51294"/>
    </source>
</evidence>
<feature type="region of interest" description="Disordered" evidence="4">
    <location>
        <begin position="116"/>
        <end position="158"/>
    </location>
</feature>
<organism evidence="7 8">
    <name type="scientific">Hibiscus sabdariffa</name>
    <name type="common">roselle</name>
    <dbReference type="NCBI Taxonomy" id="183260"/>
    <lineage>
        <taxon>Eukaryota</taxon>
        <taxon>Viridiplantae</taxon>
        <taxon>Streptophyta</taxon>
        <taxon>Embryophyta</taxon>
        <taxon>Tracheophyta</taxon>
        <taxon>Spermatophyta</taxon>
        <taxon>Magnoliopsida</taxon>
        <taxon>eudicotyledons</taxon>
        <taxon>Gunneridae</taxon>
        <taxon>Pentapetalae</taxon>
        <taxon>rosids</taxon>
        <taxon>malvids</taxon>
        <taxon>Malvales</taxon>
        <taxon>Malvaceae</taxon>
        <taxon>Malvoideae</taxon>
        <taxon>Hibiscus</taxon>
    </lineage>
</organism>
<dbReference type="Gene3D" id="1.10.10.60">
    <property type="entry name" value="Homeodomain-like"/>
    <property type="match status" value="2"/>
</dbReference>
<dbReference type="InterPro" id="IPR009057">
    <property type="entry name" value="Homeodomain-like_sf"/>
</dbReference>
<dbReference type="EMBL" id="JBBPBN010000017">
    <property type="protein sequence ID" value="KAK9020143.1"/>
    <property type="molecule type" value="Genomic_DNA"/>
</dbReference>
<sequence length="310" mass="34838">MGRPPSFTSDGLKKGAWNAEEDQKLISYVQKHGEGGWRSLPLKAGLQRCGKSCRLRWTNYLKPGIRRGKFTPEEDQTIIKLHAQLGNRWATIAKHFPGRTDHDIKNHWHAHLKKGLAKTDIQPTTTSGSSSNGNSDDTTAVNGAVPKTDARYSKPPQFEHKRQRSALALLLNKLATRVTQRLGPLRPPQTLQPMPFKDNSIFFNPFSSGTVLETTPESGNAFDGVALNDIIASEFSLLSCVDGFNDWRNNNDKIVTREIQVENHSDSTTVDYYERLWDDDVIVDDDDDHMICYTMGFYDSNLFSSTDHSA</sequence>
<feature type="domain" description="Myb-like" evidence="5">
    <location>
        <begin position="62"/>
        <end position="112"/>
    </location>
</feature>
<protein>
    <submittedName>
        <fullName evidence="7">Uncharacterized protein</fullName>
    </submittedName>
</protein>
<feature type="domain" description="Myb-like" evidence="5">
    <location>
        <begin position="9"/>
        <end position="61"/>
    </location>
</feature>
<feature type="compositionally biased region" description="Basic and acidic residues" evidence="4">
    <location>
        <begin position="148"/>
        <end position="158"/>
    </location>
</feature>
<evidence type="ECO:0000259" key="5">
    <source>
        <dbReference type="PROSITE" id="PS50090"/>
    </source>
</evidence>